<dbReference type="GO" id="GO:0006274">
    <property type="term" value="P:DNA replication termination"/>
    <property type="evidence" value="ECO:0007669"/>
    <property type="project" value="InterPro"/>
</dbReference>
<keyword evidence="3" id="KW-0238">DNA-binding</keyword>
<evidence type="ECO:0000256" key="3">
    <source>
        <dbReference type="ARBA" id="ARBA00023125"/>
    </source>
</evidence>
<sequence>MTDHLKETKYRIECALDELEHFLTENPLQALWLYELPQWKRDDEGTLPDTIPVTEIHGGNELTPLLMKIYRQFYAPEPEGRDDEPSTKIVQRYPGIAVCSGSHEELTELIGQVNQAKDAFAAAIKAVGNPDQRFEAVHSRFPMMITLQATRYLKVLPCNTTRISFAWQKPIASKSDHDKLNRQLLLEKLTQERRYPPVNIAMQLDGDIWAAQIEEEIALVEALPENARLRYRRVLREVPQANWVYETFDTELGEIIELRGNGKVNLPLLTTRMPDKLKGLQSYDRQKAEAKHRRPVAKGKILLPRLGIELIPQ</sequence>
<reference evidence="4" key="1">
    <citation type="submission" date="2021-03" db="EMBL/GenBank/DDBJ databases">
        <title>Plesiomonas shigelloides zfcc0051, isolated from zebrafish feces.</title>
        <authorList>
            <person name="Vanderhoek Z."/>
            <person name="Gaulke C."/>
        </authorList>
    </citation>
    <scope>NUCLEOTIDE SEQUENCE</scope>
    <source>
        <strain evidence="4">Zfcc0051</strain>
    </source>
</reference>
<gene>
    <name evidence="4" type="ORF">J2R62_13165</name>
</gene>
<keyword evidence="2" id="KW-0235">DNA replication</keyword>
<evidence type="ECO:0000256" key="2">
    <source>
        <dbReference type="ARBA" id="ARBA00022705"/>
    </source>
</evidence>
<evidence type="ECO:0000313" key="5">
    <source>
        <dbReference type="Proteomes" id="UP000664658"/>
    </source>
</evidence>
<dbReference type="GO" id="GO:0005737">
    <property type="term" value="C:cytoplasm"/>
    <property type="evidence" value="ECO:0007669"/>
    <property type="project" value="InterPro"/>
</dbReference>
<evidence type="ECO:0000313" key="4">
    <source>
        <dbReference type="EMBL" id="MBO1109145.1"/>
    </source>
</evidence>
<dbReference type="SUPFAM" id="SSF56596">
    <property type="entry name" value="Replication terminator protein (Tus)"/>
    <property type="match status" value="1"/>
</dbReference>
<dbReference type="EMBL" id="JAFNAA010000015">
    <property type="protein sequence ID" value="MBO1109145.1"/>
    <property type="molecule type" value="Genomic_DNA"/>
</dbReference>
<protein>
    <recommendedName>
        <fullName evidence="6">DNA replication terminus site-binding protein</fullName>
    </recommendedName>
</protein>
<evidence type="ECO:0000256" key="1">
    <source>
        <dbReference type="ARBA" id="ARBA00022490"/>
    </source>
</evidence>
<proteinExistence type="predicted"/>
<name>A0A8I1WAH5_PLESH</name>
<dbReference type="AlphaFoldDB" id="A0A8I1WAH5"/>
<dbReference type="Pfam" id="PF05472">
    <property type="entry name" value="Ter"/>
    <property type="match status" value="1"/>
</dbReference>
<comment type="caution">
    <text evidence="4">The sequence shown here is derived from an EMBL/GenBank/DDBJ whole genome shotgun (WGS) entry which is preliminary data.</text>
</comment>
<dbReference type="GO" id="GO:0003677">
    <property type="term" value="F:DNA binding"/>
    <property type="evidence" value="ECO:0007669"/>
    <property type="project" value="UniProtKB-KW"/>
</dbReference>
<dbReference type="Proteomes" id="UP000664658">
    <property type="component" value="Unassembled WGS sequence"/>
</dbReference>
<evidence type="ECO:0008006" key="6">
    <source>
        <dbReference type="Google" id="ProtNLM"/>
    </source>
</evidence>
<dbReference type="RefSeq" id="WP_207542400.1">
    <property type="nucleotide sequence ID" value="NZ_JAFNAA010000015.1"/>
</dbReference>
<dbReference type="Gene3D" id="3.50.14.10">
    <property type="entry name" value="Replication terminator Tus, domain 1 superfamily/Replication terminator Tus"/>
    <property type="match status" value="1"/>
</dbReference>
<dbReference type="InterPro" id="IPR036384">
    <property type="entry name" value="Tus_sf"/>
</dbReference>
<organism evidence="4 5">
    <name type="scientific">Plesiomonas shigelloides</name>
    <name type="common">Aeromonas shigelloides</name>
    <dbReference type="NCBI Taxonomy" id="703"/>
    <lineage>
        <taxon>Bacteria</taxon>
        <taxon>Pseudomonadati</taxon>
        <taxon>Pseudomonadota</taxon>
        <taxon>Gammaproteobacteria</taxon>
        <taxon>Enterobacterales</taxon>
        <taxon>Enterobacteriaceae</taxon>
        <taxon>Plesiomonas</taxon>
    </lineage>
</organism>
<accession>A0A8I1WAH5</accession>
<dbReference type="InterPro" id="IPR008865">
    <property type="entry name" value="DNA_replication_term_site-bd"/>
</dbReference>
<dbReference type="InterPro" id="IPR036381">
    <property type="entry name" value="Tus_dom1"/>
</dbReference>
<keyword evidence="1" id="KW-0963">Cytoplasm</keyword>